<dbReference type="GO" id="GO:0005178">
    <property type="term" value="F:integrin binding"/>
    <property type="evidence" value="ECO:0007669"/>
    <property type="project" value="TreeGrafter"/>
</dbReference>
<dbReference type="FunFam" id="3.10.20.90:FF:000035">
    <property type="entry name" value="Fermitin family homolog 2 (Drosophila)"/>
    <property type="match status" value="1"/>
</dbReference>
<accession>A0A6P7YX84</accession>
<dbReference type="PANTHER" id="PTHR16160">
    <property type="entry name" value="FERMITIN 2-RELATED"/>
    <property type="match status" value="1"/>
</dbReference>
<evidence type="ECO:0000256" key="1">
    <source>
        <dbReference type="SAM" id="MobiDB-lite"/>
    </source>
</evidence>
<feature type="transmembrane region" description="Helical" evidence="2">
    <location>
        <begin position="228"/>
        <end position="248"/>
    </location>
</feature>
<evidence type="ECO:0000313" key="5">
    <source>
        <dbReference type="RefSeq" id="XP_030069568.1"/>
    </source>
</evidence>
<feature type="transmembrane region" description="Helical" evidence="2">
    <location>
        <begin position="260"/>
        <end position="278"/>
    </location>
</feature>
<dbReference type="KEGG" id="muo:115477091"/>
<dbReference type="GO" id="GO:0005925">
    <property type="term" value="C:focal adhesion"/>
    <property type="evidence" value="ECO:0007669"/>
    <property type="project" value="TreeGrafter"/>
</dbReference>
<dbReference type="InParanoid" id="A0A6P7YX84"/>
<dbReference type="GO" id="GO:0007229">
    <property type="term" value="P:integrin-mediated signaling pathway"/>
    <property type="evidence" value="ECO:0007669"/>
    <property type="project" value="InterPro"/>
</dbReference>
<dbReference type="InterPro" id="IPR037843">
    <property type="entry name" value="Kindlin/fermitin"/>
</dbReference>
<keyword evidence="2" id="KW-0472">Membrane</keyword>
<feature type="domain" description="Kindlin-2 N-terminal" evidence="3">
    <location>
        <begin position="13"/>
        <end position="97"/>
    </location>
</feature>
<evidence type="ECO:0000313" key="4">
    <source>
        <dbReference type="Proteomes" id="UP000515156"/>
    </source>
</evidence>
<dbReference type="AlphaFoldDB" id="A0A6P7YX84"/>
<dbReference type="PANTHER" id="PTHR16160:SF11">
    <property type="entry name" value="FERMITIN FAMILY HOMOLOG 2"/>
    <property type="match status" value="1"/>
</dbReference>
<dbReference type="Proteomes" id="UP000515156">
    <property type="component" value="Chromosome 9"/>
</dbReference>
<dbReference type="GeneID" id="115477091"/>
<feature type="region of interest" description="Disordered" evidence="1">
    <location>
        <begin position="143"/>
        <end position="162"/>
    </location>
</feature>
<reference evidence="5" key="1">
    <citation type="submission" date="2025-08" db="UniProtKB">
        <authorList>
            <consortium name="RefSeq"/>
        </authorList>
    </citation>
    <scope>IDENTIFICATION</scope>
</reference>
<dbReference type="RefSeq" id="XP_030069568.1">
    <property type="nucleotide sequence ID" value="XM_030213708.1"/>
</dbReference>
<keyword evidence="4" id="KW-1185">Reference proteome</keyword>
<gene>
    <name evidence="5" type="primary">LOC115477091</name>
</gene>
<organism evidence="4 5">
    <name type="scientific">Microcaecilia unicolor</name>
    <dbReference type="NCBI Taxonomy" id="1415580"/>
    <lineage>
        <taxon>Eukaryota</taxon>
        <taxon>Metazoa</taxon>
        <taxon>Chordata</taxon>
        <taxon>Craniata</taxon>
        <taxon>Vertebrata</taxon>
        <taxon>Euteleostomi</taxon>
        <taxon>Amphibia</taxon>
        <taxon>Gymnophiona</taxon>
        <taxon>Siphonopidae</taxon>
        <taxon>Microcaecilia</taxon>
    </lineage>
</organism>
<sequence>MALDGIRMPDGCYADGTWELNVRVTDLNDDVTLRVTGEVHIGGVMLKLVEKFDLKKDWSDHALWWEKKRTWLLKTHWTLDKYGIQADAKLQFTPQHKLLRLQLPNMKYVKVKVNFSDRVFKAVFDICKIFNIRHPEELSLLRKPRDPTKKKKKKPEDGDDETLVLEGPLLTPGSALEADLRGEIADLGKLVADTEIGLEEQAEMIAGLDKQVTIKGISETLDFHIAEYFIVVIICIICCFIFVFIIIVMLSSYKEGNHKVGIIILTIFHLMANCLNVFEN</sequence>
<dbReference type="Pfam" id="PF18124">
    <property type="entry name" value="Kindlin_2_N"/>
    <property type="match status" value="1"/>
</dbReference>
<proteinExistence type="predicted"/>
<keyword evidence="2" id="KW-1133">Transmembrane helix</keyword>
<evidence type="ECO:0000259" key="3">
    <source>
        <dbReference type="Pfam" id="PF18124"/>
    </source>
</evidence>
<dbReference type="CDD" id="cd17181">
    <property type="entry name" value="FERM_F0_KIND2"/>
    <property type="match status" value="1"/>
</dbReference>
<name>A0A6P7YX84_9AMPH</name>
<dbReference type="OrthoDB" id="10057618at2759"/>
<keyword evidence="2" id="KW-0812">Transmembrane</keyword>
<dbReference type="GO" id="GO:0007160">
    <property type="term" value="P:cell-matrix adhesion"/>
    <property type="evidence" value="ECO:0007669"/>
    <property type="project" value="TreeGrafter"/>
</dbReference>
<evidence type="ECO:0000256" key="2">
    <source>
        <dbReference type="SAM" id="Phobius"/>
    </source>
</evidence>
<dbReference type="Gene3D" id="3.10.20.90">
    <property type="entry name" value="Phosphatidylinositol 3-kinase Catalytic Subunit, Chain A, domain 1"/>
    <property type="match status" value="2"/>
</dbReference>
<dbReference type="InterPro" id="IPR040790">
    <property type="entry name" value="Kindlin_2_N"/>
</dbReference>
<protein>
    <submittedName>
        <fullName evidence="5">Fermitin family homolog 2-like</fullName>
    </submittedName>
</protein>